<name>E5A7Y2_LEPMJ</name>
<evidence type="ECO:0000313" key="2">
    <source>
        <dbReference type="Proteomes" id="UP000002668"/>
    </source>
</evidence>
<dbReference type="Proteomes" id="UP000002668">
    <property type="component" value="Genome"/>
</dbReference>
<organism evidence="2">
    <name type="scientific">Leptosphaeria maculans (strain JN3 / isolate v23.1.3 / race Av1-4-5-6-7-8)</name>
    <name type="common">Blackleg fungus</name>
    <name type="synonym">Phoma lingam</name>
    <dbReference type="NCBI Taxonomy" id="985895"/>
    <lineage>
        <taxon>Eukaryota</taxon>
        <taxon>Fungi</taxon>
        <taxon>Dikarya</taxon>
        <taxon>Ascomycota</taxon>
        <taxon>Pezizomycotina</taxon>
        <taxon>Dothideomycetes</taxon>
        <taxon>Pleosporomycetidae</taxon>
        <taxon>Pleosporales</taxon>
        <taxon>Pleosporineae</taxon>
        <taxon>Leptosphaeriaceae</taxon>
        <taxon>Plenodomus</taxon>
        <taxon>Plenodomus lingam/Leptosphaeria maculans species complex</taxon>
    </lineage>
</organism>
<accession>E5A7Y2</accession>
<evidence type="ECO:0000313" key="1">
    <source>
        <dbReference type="EMBL" id="CBX99727.1"/>
    </source>
</evidence>
<dbReference type="VEuPathDB" id="FungiDB:LEMA_P073160.1"/>
<dbReference type="AlphaFoldDB" id="E5A7Y2"/>
<gene>
    <name evidence="1" type="ORF">LEMA_P073160.1</name>
</gene>
<sequence length="149" mass="15893">MQHIVGAGSGHGKRLDKIWFSSAGIIVWILSRPSQYLVSRGLYQCVALISSSPPTPAKTQMRRGNDAVAKPQVNSIPADSNHHPLGSNLRHALAPRASAIDSSPAKAPLLPVGIILATPESGPPVFMIRCHLTALKERMMDHGAYCSAV</sequence>
<keyword evidence="2" id="KW-1185">Reference proteome</keyword>
<dbReference type="HOGENOM" id="CLU_1750010_0_0_1"/>
<dbReference type="EMBL" id="FP929137">
    <property type="protein sequence ID" value="CBX99727.1"/>
    <property type="molecule type" value="Genomic_DNA"/>
</dbReference>
<dbReference type="InParanoid" id="E5A7Y2"/>
<reference evidence="2" key="1">
    <citation type="journal article" date="2011" name="Nat. Commun.">
        <title>Effector diversification within compartments of the Leptosphaeria maculans genome affected by Repeat-Induced Point mutations.</title>
        <authorList>
            <person name="Rouxel T."/>
            <person name="Grandaubert J."/>
            <person name="Hane J.K."/>
            <person name="Hoede C."/>
            <person name="van de Wouw A.P."/>
            <person name="Couloux A."/>
            <person name="Dominguez V."/>
            <person name="Anthouard V."/>
            <person name="Bally P."/>
            <person name="Bourras S."/>
            <person name="Cozijnsen A.J."/>
            <person name="Ciuffetti L.M."/>
            <person name="Degrave A."/>
            <person name="Dilmaghani A."/>
            <person name="Duret L."/>
            <person name="Fudal I."/>
            <person name="Goodwin S.B."/>
            <person name="Gout L."/>
            <person name="Glaser N."/>
            <person name="Linglin J."/>
            <person name="Kema G.H.J."/>
            <person name="Lapalu N."/>
            <person name="Lawrence C.B."/>
            <person name="May K."/>
            <person name="Meyer M."/>
            <person name="Ollivier B."/>
            <person name="Poulain J."/>
            <person name="Schoch C.L."/>
            <person name="Simon A."/>
            <person name="Spatafora J.W."/>
            <person name="Stachowiak A."/>
            <person name="Turgeon B.G."/>
            <person name="Tyler B.M."/>
            <person name="Vincent D."/>
            <person name="Weissenbach J."/>
            <person name="Amselem J."/>
            <person name="Quesneville H."/>
            <person name="Oliver R.P."/>
            <person name="Wincker P."/>
            <person name="Balesdent M.-H."/>
            <person name="Howlett B.J."/>
        </authorList>
    </citation>
    <scope>NUCLEOTIDE SEQUENCE [LARGE SCALE GENOMIC DNA]</scope>
    <source>
        <strain evidence="2">JN3 / isolate v23.1.3 / race Av1-4-5-6-7-8</strain>
    </source>
</reference>
<proteinExistence type="predicted"/>
<protein>
    <submittedName>
        <fullName evidence="1">Predicted protein</fullName>
    </submittedName>
</protein>